<accession>A0A1T5C5G0</accession>
<evidence type="ECO:0000256" key="6">
    <source>
        <dbReference type="ARBA" id="ARBA00023146"/>
    </source>
</evidence>
<keyword evidence="2 8" id="KW-0436">Ligase</keyword>
<evidence type="ECO:0000259" key="10">
    <source>
        <dbReference type="Pfam" id="PF00749"/>
    </source>
</evidence>
<dbReference type="InterPro" id="IPR022861">
    <property type="entry name" value="Gln_tRNA_ligase_bac"/>
</dbReference>
<dbReference type="PROSITE" id="PS00178">
    <property type="entry name" value="AA_TRNA_LIGASE_I"/>
    <property type="match status" value="1"/>
</dbReference>
<dbReference type="FunFam" id="3.40.50.620:FF:000037">
    <property type="entry name" value="Glutamine--tRNA ligase cytoplasmic"/>
    <property type="match status" value="1"/>
</dbReference>
<dbReference type="InterPro" id="IPR000924">
    <property type="entry name" value="Glu/Gln-tRNA-synth"/>
</dbReference>
<keyword evidence="14" id="KW-1185">Reference proteome</keyword>
<dbReference type="SUPFAM" id="SSF52374">
    <property type="entry name" value="Nucleotidylyl transferase"/>
    <property type="match status" value="1"/>
</dbReference>
<dbReference type="Proteomes" id="UP000243406">
    <property type="component" value="Unassembled WGS sequence"/>
</dbReference>
<dbReference type="FunFam" id="3.90.800.10:FF:000001">
    <property type="entry name" value="Glutamine--tRNA ligase"/>
    <property type="match status" value="1"/>
</dbReference>
<feature type="short sequence motif" description="'KMSKS' region" evidence="8">
    <location>
        <begin position="276"/>
        <end position="280"/>
    </location>
</feature>
<dbReference type="GO" id="GO:0005829">
    <property type="term" value="C:cytosol"/>
    <property type="evidence" value="ECO:0007669"/>
    <property type="project" value="TreeGrafter"/>
</dbReference>
<dbReference type="GO" id="GO:0005524">
    <property type="term" value="F:ATP binding"/>
    <property type="evidence" value="ECO:0007669"/>
    <property type="project" value="UniProtKB-UniRule"/>
</dbReference>
<dbReference type="FunFam" id="2.40.240.10:FF:000001">
    <property type="entry name" value="Glutamine--tRNA ligase"/>
    <property type="match status" value="1"/>
</dbReference>
<dbReference type="InterPro" id="IPR014729">
    <property type="entry name" value="Rossmann-like_a/b/a_fold"/>
</dbReference>
<dbReference type="EC" id="6.1.1.18" evidence="8"/>
<dbReference type="Pfam" id="PF03950">
    <property type="entry name" value="tRNA-synt_1c_C"/>
    <property type="match status" value="1"/>
</dbReference>
<dbReference type="InterPro" id="IPR020058">
    <property type="entry name" value="Glu/Gln-tRNA-synth_Ib_cat-dom"/>
</dbReference>
<evidence type="ECO:0000256" key="3">
    <source>
        <dbReference type="ARBA" id="ARBA00022741"/>
    </source>
</evidence>
<comment type="similarity">
    <text evidence="8 9">Belongs to the class-I aminoacyl-tRNA synthetase family.</text>
</comment>
<dbReference type="RefSeq" id="WP_200805105.1">
    <property type="nucleotide sequence ID" value="NZ_CP154629.1"/>
</dbReference>
<dbReference type="GO" id="GO:0006425">
    <property type="term" value="P:glutaminyl-tRNA aminoacylation"/>
    <property type="evidence" value="ECO:0007669"/>
    <property type="project" value="UniProtKB-UniRule"/>
</dbReference>
<evidence type="ECO:0000313" key="14">
    <source>
        <dbReference type="Proteomes" id="UP000243406"/>
    </source>
</evidence>
<dbReference type="InterPro" id="IPR020056">
    <property type="entry name" value="Rbsml_bL25/Gln-tRNA_synth_N"/>
</dbReference>
<feature type="binding site" evidence="8">
    <location>
        <position position="76"/>
    </location>
    <ligand>
        <name>L-glutamine</name>
        <dbReference type="ChEBI" id="CHEBI:58359"/>
    </ligand>
</feature>
<dbReference type="AlphaFoldDB" id="A0A1T5C5G0"/>
<organism evidence="13 14">
    <name type="scientific">Acetoanaerobium noterae</name>
    <dbReference type="NCBI Taxonomy" id="745369"/>
    <lineage>
        <taxon>Bacteria</taxon>
        <taxon>Bacillati</taxon>
        <taxon>Bacillota</taxon>
        <taxon>Clostridia</taxon>
        <taxon>Peptostreptococcales</taxon>
        <taxon>Filifactoraceae</taxon>
        <taxon>Acetoanaerobium</taxon>
    </lineage>
</organism>
<evidence type="ECO:0000313" key="13">
    <source>
        <dbReference type="EMBL" id="SKB54606.1"/>
    </source>
</evidence>
<dbReference type="InterPro" id="IPR020061">
    <property type="entry name" value="Glu_tRNA_lig_a-bdl"/>
</dbReference>
<evidence type="ECO:0000259" key="12">
    <source>
        <dbReference type="Pfam" id="PF20974"/>
    </source>
</evidence>
<keyword evidence="6 8" id="KW-0030">Aminoacyl-tRNA synthetase</keyword>
<comment type="subunit">
    <text evidence="8">Monomer.</text>
</comment>
<keyword evidence="5 8" id="KW-0648">Protein biosynthesis</keyword>
<evidence type="ECO:0000256" key="5">
    <source>
        <dbReference type="ARBA" id="ARBA00022917"/>
    </source>
</evidence>
<feature type="binding site" evidence="8">
    <location>
        <begin position="50"/>
        <end position="56"/>
    </location>
    <ligand>
        <name>ATP</name>
        <dbReference type="ChEBI" id="CHEBI:30616"/>
    </ligand>
</feature>
<dbReference type="InterPro" id="IPR020059">
    <property type="entry name" value="Glu/Gln-tRNA-synth_Ib_codon-bd"/>
</dbReference>
<dbReference type="InterPro" id="IPR049437">
    <property type="entry name" value="tRNA-synt_1c_C2"/>
</dbReference>
<name>A0A1T5C5G0_9FIRM</name>
<comment type="subcellular location">
    <subcellularLocation>
        <location evidence="8">Cytoplasm</location>
    </subcellularLocation>
</comment>
<dbReference type="HAMAP" id="MF_00126">
    <property type="entry name" value="Gln_tRNA_synth"/>
    <property type="match status" value="1"/>
</dbReference>
<feature type="binding site" evidence="8">
    <location>
        <position position="239"/>
    </location>
    <ligand>
        <name>ATP</name>
        <dbReference type="ChEBI" id="CHEBI:30616"/>
    </ligand>
</feature>
<dbReference type="NCBIfam" id="TIGR00440">
    <property type="entry name" value="glnS"/>
    <property type="match status" value="1"/>
</dbReference>
<dbReference type="PANTHER" id="PTHR43097:SF5">
    <property type="entry name" value="GLUTAMATE--TRNA LIGASE"/>
    <property type="match status" value="1"/>
</dbReference>
<feature type="domain" description="tRNA synthetases class I (E and Q) anti-codon binding" evidence="12">
    <location>
        <begin position="465"/>
        <end position="535"/>
    </location>
</feature>
<protein>
    <recommendedName>
        <fullName evidence="8">Glutamine--tRNA ligase</fullName>
        <ecNumber evidence="8">6.1.1.18</ecNumber>
    </recommendedName>
    <alternativeName>
        <fullName evidence="8">Glutaminyl-tRNA synthetase</fullName>
        <shortName evidence="8">GlnRS</shortName>
    </alternativeName>
</protein>
<evidence type="ECO:0000256" key="8">
    <source>
        <dbReference type="HAMAP-Rule" id="MF_00126"/>
    </source>
</evidence>
<dbReference type="PRINTS" id="PR00987">
    <property type="entry name" value="TRNASYNTHGLU"/>
</dbReference>
<evidence type="ECO:0000256" key="7">
    <source>
        <dbReference type="ARBA" id="ARBA00048270"/>
    </source>
</evidence>
<dbReference type="Gene3D" id="1.10.1160.10">
    <property type="entry name" value="Glutamyl-trna Synthetase, Domain 2"/>
    <property type="match status" value="1"/>
</dbReference>
<dbReference type="FunFam" id="1.10.1160.10:FF:000001">
    <property type="entry name" value="Glutamine--tRNA ligase"/>
    <property type="match status" value="1"/>
</dbReference>
<dbReference type="NCBIfam" id="NF011291">
    <property type="entry name" value="PRK14703.1"/>
    <property type="match status" value="1"/>
</dbReference>
<dbReference type="Gene3D" id="2.40.240.10">
    <property type="entry name" value="Ribosomal Protein L25, Chain P"/>
    <property type="match status" value="2"/>
</dbReference>
<dbReference type="InterPro" id="IPR011035">
    <property type="entry name" value="Ribosomal_bL25/Gln-tRNA_synth"/>
</dbReference>
<keyword evidence="1 8" id="KW-0963">Cytoplasm</keyword>
<dbReference type="InterPro" id="IPR050132">
    <property type="entry name" value="Gln/Glu-tRNA_Ligase"/>
</dbReference>
<dbReference type="Gene3D" id="3.90.800.10">
    <property type="entry name" value="Glutamyl-tRNA Synthetase, Domain 3"/>
    <property type="match status" value="1"/>
</dbReference>
<dbReference type="Gene3D" id="3.40.50.620">
    <property type="entry name" value="HUPs"/>
    <property type="match status" value="1"/>
</dbReference>
<sequence>MNSNDKNMSAESAIIQSNFIHNIIDEDLKKGTYGQKVYTRFPPEPNGYLHIGHAKSICLNFGTAIKYNGKCNLRFDDTNPVKEEVEYVESIKEDVKWLGFEWDELLFASDYFEEMYQLAVKLIKKDKAYVCELTPEQMREYRGNFDTPGKDSPYRNRPIEESLSLFEKMRAGEFAEGQMTLRAKIDMASPNMNMRDPALYRIVHASHHRTGDAWCIYPMYDYAHPLEDAIEGITHSICTLEFEAHRPFYDWVLIETEWNNPPKQIEFARLEMTNMVMSKRYLKKLVDEKLVQGWDDPRMSTISGLRRRGYTPSSIRTFAEKIGVSKANSEVDISLLEHCIREDLKLTAHRKMAVLDPLKLVITNYPEGEVEYLDAENNSENPELGNRKIPFTKELYIERDDFMENPPSKYYRLFPGNEVRLRNAYFVKCEEVIKDDAGNIVEVRCTYDPETKSGTGFTGRKVKGTIHWVSATHNVKASVRLYDYLFVKSENDEEGYVYNANSLKVLDECYLEKSFEDAKKDDKYQFNRHGYFVVDTKDTTQNHLVFNRIVSLKDSFNKK</sequence>
<dbReference type="EMBL" id="FUYN01000004">
    <property type="protein sequence ID" value="SKB54606.1"/>
    <property type="molecule type" value="Genomic_DNA"/>
</dbReference>
<keyword evidence="3 8" id="KW-0547">Nucleotide-binding</keyword>
<dbReference type="GO" id="GO:0006424">
    <property type="term" value="P:glutamyl-tRNA aminoacylation"/>
    <property type="evidence" value="ECO:0007669"/>
    <property type="project" value="UniProtKB-UniRule"/>
</dbReference>
<comment type="caution">
    <text evidence="8">Lacks conserved residue(s) required for the propagation of feature annotation.</text>
</comment>
<dbReference type="SUPFAM" id="SSF50715">
    <property type="entry name" value="Ribosomal protein L25-like"/>
    <property type="match status" value="1"/>
</dbReference>
<feature type="binding site" evidence="8">
    <location>
        <position position="220"/>
    </location>
    <ligand>
        <name>L-glutamine</name>
        <dbReference type="ChEBI" id="CHEBI:58359"/>
    </ligand>
</feature>
<feature type="domain" description="Glutamyl/glutaminyl-tRNA synthetase class Ib catalytic" evidence="10">
    <location>
        <begin position="36"/>
        <end position="345"/>
    </location>
</feature>
<comment type="catalytic activity">
    <reaction evidence="7 8">
        <text>tRNA(Gln) + L-glutamine + ATP = L-glutaminyl-tRNA(Gln) + AMP + diphosphate</text>
        <dbReference type="Rhea" id="RHEA:20121"/>
        <dbReference type="Rhea" id="RHEA-COMP:9662"/>
        <dbReference type="Rhea" id="RHEA-COMP:9681"/>
        <dbReference type="ChEBI" id="CHEBI:30616"/>
        <dbReference type="ChEBI" id="CHEBI:33019"/>
        <dbReference type="ChEBI" id="CHEBI:58359"/>
        <dbReference type="ChEBI" id="CHEBI:78442"/>
        <dbReference type="ChEBI" id="CHEBI:78521"/>
        <dbReference type="ChEBI" id="CHEBI:456215"/>
        <dbReference type="EC" id="6.1.1.18"/>
    </reaction>
</comment>
<reference evidence="14" key="1">
    <citation type="submission" date="2017-02" db="EMBL/GenBank/DDBJ databases">
        <authorList>
            <person name="Varghese N."/>
            <person name="Submissions S."/>
        </authorList>
    </citation>
    <scope>NUCLEOTIDE SEQUENCE [LARGE SCALE GENOMIC DNA]</scope>
    <source>
        <strain evidence="14">ATCC 35199</strain>
    </source>
</reference>
<evidence type="ECO:0000256" key="4">
    <source>
        <dbReference type="ARBA" id="ARBA00022840"/>
    </source>
</evidence>
<evidence type="ECO:0000256" key="1">
    <source>
        <dbReference type="ARBA" id="ARBA00022490"/>
    </source>
</evidence>
<dbReference type="GO" id="GO:0004819">
    <property type="term" value="F:glutamine-tRNA ligase activity"/>
    <property type="evidence" value="ECO:0007669"/>
    <property type="project" value="UniProtKB-UniRule"/>
</dbReference>
<dbReference type="Pfam" id="PF00749">
    <property type="entry name" value="tRNA-synt_1c"/>
    <property type="match status" value="1"/>
</dbReference>
<dbReference type="Pfam" id="PF20974">
    <property type="entry name" value="tRNA-synt_1c_C2"/>
    <property type="match status" value="1"/>
</dbReference>
<feature type="domain" description="Glutamyl/glutaminyl-tRNA synthetase class Ib anti-codon binding" evidence="11">
    <location>
        <begin position="348"/>
        <end position="448"/>
    </location>
</feature>
<dbReference type="InterPro" id="IPR001412">
    <property type="entry name" value="aa-tRNA-synth_I_CS"/>
</dbReference>
<evidence type="ECO:0000256" key="2">
    <source>
        <dbReference type="ARBA" id="ARBA00022598"/>
    </source>
</evidence>
<feature type="short sequence motif" description="'HIGH' region" evidence="8">
    <location>
        <begin position="43"/>
        <end position="53"/>
    </location>
</feature>
<proteinExistence type="inferred from homology"/>
<keyword evidence="4 8" id="KW-0067">ATP-binding</keyword>
<dbReference type="PANTHER" id="PTHR43097">
    <property type="entry name" value="GLUTAMINE-TRNA LIGASE"/>
    <property type="match status" value="1"/>
</dbReference>
<feature type="binding site" evidence="8">
    <location>
        <begin position="277"/>
        <end position="279"/>
    </location>
    <ligand>
        <name>ATP</name>
        <dbReference type="ChEBI" id="CHEBI:30616"/>
    </ligand>
</feature>
<evidence type="ECO:0000259" key="11">
    <source>
        <dbReference type="Pfam" id="PF03950"/>
    </source>
</evidence>
<gene>
    <name evidence="8" type="primary">glnS</name>
    <name evidence="13" type="ORF">SAMN02745120_2020</name>
</gene>
<evidence type="ECO:0000256" key="9">
    <source>
        <dbReference type="RuleBase" id="RU363037"/>
    </source>
</evidence>
<feature type="binding site" evidence="8">
    <location>
        <begin position="269"/>
        <end position="270"/>
    </location>
    <ligand>
        <name>ATP</name>
        <dbReference type="ChEBI" id="CHEBI:30616"/>
    </ligand>
</feature>
<dbReference type="InterPro" id="IPR004514">
    <property type="entry name" value="Gln-tRNA-synth"/>
</dbReference>
<feature type="binding site" evidence="8">
    <location>
        <begin position="44"/>
        <end position="46"/>
    </location>
    <ligand>
        <name>ATP</name>
        <dbReference type="ChEBI" id="CHEBI:30616"/>
    </ligand>
</feature>